<name>A0A7I4XX85_HAECO</name>
<evidence type="ECO:0000313" key="2">
    <source>
        <dbReference type="Proteomes" id="UP000025227"/>
    </source>
</evidence>
<accession>A0A7I4XX85</accession>
<dbReference type="AlphaFoldDB" id="A0A7I4XX85"/>
<feature type="region of interest" description="Disordered" evidence="1">
    <location>
        <begin position="66"/>
        <end position="95"/>
    </location>
</feature>
<sequence>MAAAENIENLKRSITEQDQREIIKWGATQGGNPPLKFIVELNQQMDGTEFLERNVLKWVRMFKEGRTETSEGRGGAHIVHSAHEERVAENQAPNG</sequence>
<evidence type="ECO:0000313" key="3">
    <source>
        <dbReference type="WBParaSite" id="HCON_00019860-00001"/>
    </source>
</evidence>
<dbReference type="Proteomes" id="UP000025227">
    <property type="component" value="Unplaced"/>
</dbReference>
<dbReference type="WBParaSite" id="HCON_00019860-00001">
    <property type="protein sequence ID" value="HCON_00019860-00001"/>
    <property type="gene ID" value="HCON_00019860"/>
</dbReference>
<organism evidence="2 3">
    <name type="scientific">Haemonchus contortus</name>
    <name type="common">Barber pole worm</name>
    <dbReference type="NCBI Taxonomy" id="6289"/>
    <lineage>
        <taxon>Eukaryota</taxon>
        <taxon>Metazoa</taxon>
        <taxon>Ecdysozoa</taxon>
        <taxon>Nematoda</taxon>
        <taxon>Chromadorea</taxon>
        <taxon>Rhabditida</taxon>
        <taxon>Rhabditina</taxon>
        <taxon>Rhabditomorpha</taxon>
        <taxon>Strongyloidea</taxon>
        <taxon>Trichostrongylidae</taxon>
        <taxon>Haemonchus</taxon>
    </lineage>
</organism>
<dbReference type="OrthoDB" id="6572822at2759"/>
<proteinExistence type="predicted"/>
<evidence type="ECO:0000256" key="1">
    <source>
        <dbReference type="SAM" id="MobiDB-lite"/>
    </source>
</evidence>
<protein>
    <submittedName>
        <fullName evidence="3">Ubiquitin-conjugating enzyme E2 S</fullName>
    </submittedName>
</protein>
<keyword evidence="2" id="KW-1185">Reference proteome</keyword>
<reference evidence="3" key="1">
    <citation type="submission" date="2020-12" db="UniProtKB">
        <authorList>
            <consortium name="WormBaseParasite"/>
        </authorList>
    </citation>
    <scope>IDENTIFICATION</scope>
    <source>
        <strain evidence="3">MHco3</strain>
    </source>
</reference>